<proteinExistence type="predicted"/>
<evidence type="ECO:0000313" key="2">
    <source>
        <dbReference type="Proteomes" id="UP000789702"/>
    </source>
</evidence>
<name>A0ACA9Q7G4_9GLOM</name>
<accession>A0ACA9Q7G4</accession>
<feature type="non-terminal residue" evidence="1">
    <location>
        <position position="1"/>
    </location>
</feature>
<keyword evidence="2" id="KW-1185">Reference proteome</keyword>
<organism evidence="1 2">
    <name type="scientific">Dentiscutata heterogama</name>
    <dbReference type="NCBI Taxonomy" id="1316150"/>
    <lineage>
        <taxon>Eukaryota</taxon>
        <taxon>Fungi</taxon>
        <taxon>Fungi incertae sedis</taxon>
        <taxon>Mucoromycota</taxon>
        <taxon>Glomeromycotina</taxon>
        <taxon>Glomeromycetes</taxon>
        <taxon>Diversisporales</taxon>
        <taxon>Gigasporaceae</taxon>
        <taxon>Dentiscutata</taxon>
    </lineage>
</organism>
<evidence type="ECO:0000313" key="1">
    <source>
        <dbReference type="EMBL" id="CAG8736161.1"/>
    </source>
</evidence>
<reference evidence="1" key="1">
    <citation type="submission" date="2021-06" db="EMBL/GenBank/DDBJ databases">
        <authorList>
            <person name="Kallberg Y."/>
            <person name="Tangrot J."/>
            <person name="Rosling A."/>
        </authorList>
    </citation>
    <scope>NUCLEOTIDE SEQUENCE</scope>
    <source>
        <strain evidence="1">IL203A</strain>
    </source>
</reference>
<gene>
    <name evidence="1" type="ORF">DHETER_LOCUS13753</name>
</gene>
<sequence>STSNWCRYFSELQEKANPEDLVIKFTVNNSTVTHNDSQQLNATPVNNLQMRVKRKATSISVQNDNVNSTTDQSVNVLSPSLIKRVKK</sequence>
<dbReference type="Proteomes" id="UP000789702">
    <property type="component" value="Unassembled WGS sequence"/>
</dbReference>
<dbReference type="EMBL" id="CAJVPU010039014">
    <property type="protein sequence ID" value="CAG8736161.1"/>
    <property type="molecule type" value="Genomic_DNA"/>
</dbReference>
<comment type="caution">
    <text evidence="1">The sequence shown here is derived from an EMBL/GenBank/DDBJ whole genome shotgun (WGS) entry which is preliminary data.</text>
</comment>
<protein>
    <submittedName>
        <fullName evidence="1">11221_t:CDS:1</fullName>
    </submittedName>
</protein>